<evidence type="ECO:0000256" key="11">
    <source>
        <dbReference type="PIRSR" id="PIRSR000094-2"/>
    </source>
</evidence>
<keyword evidence="3 9" id="KW-0444">Lipid biosynthesis</keyword>
<dbReference type="Pfam" id="PF13561">
    <property type="entry name" value="adh_short_C2"/>
    <property type="match status" value="1"/>
</dbReference>
<feature type="binding site" evidence="12">
    <location>
        <position position="162"/>
    </location>
    <ligand>
        <name>NAD(+)</name>
        <dbReference type="ChEBI" id="CHEBI:57540"/>
    </ligand>
</feature>
<dbReference type="GO" id="GO:0004318">
    <property type="term" value="F:enoyl-[acyl-carrier-protein] reductase (NADH) activity"/>
    <property type="evidence" value="ECO:0007669"/>
    <property type="project" value="UniProtKB-EC"/>
</dbReference>
<dbReference type="InterPro" id="IPR014358">
    <property type="entry name" value="Enoyl-ACP_Rdtase_NADH"/>
</dbReference>
<feature type="active site" description="Proton acceptor" evidence="10">
    <location>
        <position position="155"/>
    </location>
</feature>
<dbReference type="InterPro" id="IPR036291">
    <property type="entry name" value="NAD(P)-bd_dom_sf"/>
</dbReference>
<proteinExistence type="inferred from homology"/>
<evidence type="ECO:0000256" key="9">
    <source>
        <dbReference type="PIRNR" id="PIRNR000094"/>
    </source>
</evidence>
<dbReference type="InterPro" id="IPR002347">
    <property type="entry name" value="SDR_fam"/>
</dbReference>
<sequence>MALLTGKTALIFGVANDHSIAWGIAKAFHREGATLGFSYAGEKLERRVRPLAESLGSDWIEPCDVSKDEDIARVMEKAQARFGAIDILVHSIAFANRDDLSGPYLNVTRQGFMTAMDISVYSFTALARAVAPLMRPNGALLTLTYIGSQRAVPHYNVMGVAKAALEASVRYLAADLGADERRIRVNAISAGPIRTLAVAGIAGSRALISEFSKISLLRRNITIEDVGNAAAYLCSDLAAGVTGEVHYVDAGFNVGFPLSDDAGG</sequence>
<feature type="binding site" evidence="12">
    <location>
        <begin position="19"/>
        <end position="20"/>
    </location>
    <ligand>
        <name>NAD(+)</name>
        <dbReference type="ChEBI" id="CHEBI:57540"/>
    </ligand>
</feature>
<keyword evidence="5 9" id="KW-0560">Oxidoreductase</keyword>
<evidence type="ECO:0000256" key="6">
    <source>
        <dbReference type="ARBA" id="ARBA00023027"/>
    </source>
</evidence>
<keyword evidence="4" id="KW-0276">Fatty acid metabolism</keyword>
<evidence type="ECO:0000256" key="5">
    <source>
        <dbReference type="ARBA" id="ARBA00023002"/>
    </source>
</evidence>
<evidence type="ECO:0000256" key="1">
    <source>
        <dbReference type="ARBA" id="ARBA00005194"/>
    </source>
</evidence>
<keyword evidence="8 9" id="KW-0275">Fatty acid biosynthesis</keyword>
<evidence type="ECO:0000256" key="8">
    <source>
        <dbReference type="ARBA" id="ARBA00023160"/>
    </source>
</evidence>
<dbReference type="EMBL" id="PGTN01000032">
    <property type="protein sequence ID" value="PJF47881.1"/>
    <property type="molecule type" value="Genomic_DNA"/>
</dbReference>
<evidence type="ECO:0000256" key="3">
    <source>
        <dbReference type="ARBA" id="ARBA00022516"/>
    </source>
</evidence>
<dbReference type="Gene3D" id="3.40.50.720">
    <property type="entry name" value="NAD(P)-binding Rossmann-like Domain"/>
    <property type="match status" value="1"/>
</dbReference>
<name>A0A2M8QDK1_9CHLR</name>
<organism evidence="13 14">
    <name type="scientific">Candidatus Thermofonsia Clade 3 bacterium</name>
    <dbReference type="NCBI Taxonomy" id="2364212"/>
    <lineage>
        <taxon>Bacteria</taxon>
        <taxon>Bacillati</taxon>
        <taxon>Chloroflexota</taxon>
        <taxon>Candidatus Thermofontia</taxon>
        <taxon>Candidatus Thermofonsia Clade 3</taxon>
    </lineage>
</organism>
<comment type="catalytic activity">
    <reaction evidence="9">
        <text>a 2,3-saturated acyl-[ACP] + NAD(+) = a (2E)-enoyl-[ACP] + NADH + H(+)</text>
        <dbReference type="Rhea" id="RHEA:10240"/>
        <dbReference type="Rhea" id="RHEA-COMP:9925"/>
        <dbReference type="Rhea" id="RHEA-COMP:9926"/>
        <dbReference type="ChEBI" id="CHEBI:15378"/>
        <dbReference type="ChEBI" id="CHEBI:57540"/>
        <dbReference type="ChEBI" id="CHEBI:57945"/>
        <dbReference type="ChEBI" id="CHEBI:78784"/>
        <dbReference type="ChEBI" id="CHEBI:78785"/>
        <dbReference type="EC" id="1.3.1.9"/>
    </reaction>
</comment>
<dbReference type="PANTHER" id="PTHR43159">
    <property type="entry name" value="ENOYL-[ACYL-CARRIER-PROTEIN] REDUCTASE"/>
    <property type="match status" value="1"/>
</dbReference>
<dbReference type="GO" id="GO:0006633">
    <property type="term" value="P:fatty acid biosynthetic process"/>
    <property type="evidence" value="ECO:0007669"/>
    <property type="project" value="UniProtKB-KW"/>
</dbReference>
<protein>
    <recommendedName>
        <fullName evidence="9">Enoyl-[acyl-carrier-protein] reductase [NADH]</fullName>
        <ecNumber evidence="9">1.3.1.9</ecNumber>
    </recommendedName>
</protein>
<evidence type="ECO:0000256" key="2">
    <source>
        <dbReference type="ARBA" id="ARBA00009233"/>
    </source>
</evidence>
<feature type="binding site" evidence="12">
    <location>
        <begin position="193"/>
        <end position="197"/>
    </location>
    <ligand>
        <name>NAD(+)</name>
        <dbReference type="ChEBI" id="CHEBI:57540"/>
    </ligand>
</feature>
<feature type="active site" description="Proton acceptor" evidence="10">
    <location>
        <position position="145"/>
    </location>
</feature>
<dbReference type="PRINTS" id="PR00081">
    <property type="entry name" value="GDHRDH"/>
</dbReference>
<evidence type="ECO:0000256" key="7">
    <source>
        <dbReference type="ARBA" id="ARBA00023098"/>
    </source>
</evidence>
<dbReference type="AlphaFoldDB" id="A0A2M8QDK1"/>
<dbReference type="EC" id="1.3.1.9" evidence="9"/>
<feature type="binding site" evidence="12">
    <location>
        <begin position="64"/>
        <end position="65"/>
    </location>
    <ligand>
        <name>NAD(+)</name>
        <dbReference type="ChEBI" id="CHEBI:57540"/>
    </ligand>
</feature>
<keyword evidence="7" id="KW-0443">Lipid metabolism</keyword>
<evidence type="ECO:0000256" key="12">
    <source>
        <dbReference type="PIRSR" id="PIRSR000094-3"/>
    </source>
</evidence>
<comment type="caution">
    <text evidence="13">The sequence shown here is derived from an EMBL/GenBank/DDBJ whole genome shotgun (WGS) entry which is preliminary data.</text>
</comment>
<accession>A0A2M8QDK1</accession>
<dbReference type="PANTHER" id="PTHR43159:SF2">
    <property type="entry name" value="ENOYL-[ACYL-CARRIER-PROTEIN] REDUCTASE [NADH], CHLOROPLASTIC"/>
    <property type="match status" value="1"/>
</dbReference>
<evidence type="ECO:0000313" key="14">
    <source>
        <dbReference type="Proteomes" id="UP000230790"/>
    </source>
</evidence>
<dbReference type="SUPFAM" id="SSF51735">
    <property type="entry name" value="NAD(P)-binding Rossmann-fold domains"/>
    <property type="match status" value="1"/>
</dbReference>
<dbReference type="FunFam" id="3.40.50.720:FF:000054">
    <property type="entry name" value="Enoyl-[acyl-carrier-protein] reductase [NADH]"/>
    <property type="match status" value="1"/>
</dbReference>
<comment type="pathway">
    <text evidence="1">Lipid metabolism; fatty acid biosynthesis.</text>
</comment>
<feature type="binding site" evidence="11">
    <location>
        <position position="95"/>
    </location>
    <ligand>
        <name>substrate</name>
    </ligand>
</feature>
<dbReference type="CDD" id="cd05372">
    <property type="entry name" value="ENR_SDR"/>
    <property type="match status" value="1"/>
</dbReference>
<dbReference type="Gene3D" id="1.10.8.400">
    <property type="entry name" value="Enoyl acyl carrier protein reductase"/>
    <property type="match status" value="1"/>
</dbReference>
<dbReference type="PIRSF" id="PIRSF000094">
    <property type="entry name" value="Enoyl-ACP_rdct"/>
    <property type="match status" value="1"/>
</dbReference>
<dbReference type="Proteomes" id="UP000230790">
    <property type="component" value="Unassembled WGS sequence"/>
</dbReference>
<feature type="binding site" evidence="12">
    <location>
        <position position="13"/>
    </location>
    <ligand>
        <name>NAD(+)</name>
        <dbReference type="ChEBI" id="CHEBI:57540"/>
    </ligand>
</feature>
<reference evidence="13 14" key="1">
    <citation type="submission" date="2017-11" db="EMBL/GenBank/DDBJ databases">
        <title>Evolution of Phototrophy in the Chloroflexi Phylum Driven by Horizontal Gene Transfer.</title>
        <authorList>
            <person name="Ward L.M."/>
            <person name="Hemp J."/>
            <person name="Shih P.M."/>
            <person name="Mcglynn S.E."/>
            <person name="Fischer W."/>
        </authorList>
    </citation>
    <scope>NUCLEOTIDE SEQUENCE [LARGE SCALE GENOMIC DNA]</scope>
    <source>
        <strain evidence="13">JP3_7</strain>
    </source>
</reference>
<evidence type="ECO:0000313" key="13">
    <source>
        <dbReference type="EMBL" id="PJF47881.1"/>
    </source>
</evidence>
<gene>
    <name evidence="13" type="ORF">CUN48_06480</name>
</gene>
<comment type="similarity">
    <text evidence="2 9">Belongs to the short-chain dehydrogenases/reductases (SDR) family. FabI subfamily.</text>
</comment>
<feature type="binding site" evidence="12">
    <location>
        <position position="92"/>
    </location>
    <ligand>
        <name>NAD(+)</name>
        <dbReference type="ChEBI" id="CHEBI:57540"/>
    </ligand>
</feature>
<evidence type="ECO:0000256" key="10">
    <source>
        <dbReference type="PIRSR" id="PIRSR000094-1"/>
    </source>
</evidence>
<keyword evidence="6 9" id="KW-0520">NAD</keyword>
<evidence type="ECO:0000256" key="4">
    <source>
        <dbReference type="ARBA" id="ARBA00022832"/>
    </source>
</evidence>